<dbReference type="EMBL" id="JAGIOJ010000001">
    <property type="protein sequence ID" value="MBP2398474.1"/>
    <property type="molecule type" value="Genomic_DNA"/>
</dbReference>
<proteinExistence type="predicted"/>
<reference evidence="1 2" key="1">
    <citation type="submission" date="2021-03" db="EMBL/GenBank/DDBJ databases">
        <title>Sequencing the genomes of 1000 actinobacteria strains.</title>
        <authorList>
            <person name="Klenk H.-P."/>
        </authorList>
    </citation>
    <scope>NUCLEOTIDE SEQUENCE [LARGE SCALE GENOMIC DNA]</scope>
    <source>
        <strain evidence="1 2">DSM 20168</strain>
    </source>
</reference>
<keyword evidence="2" id="KW-1185">Reference proteome</keyword>
<comment type="caution">
    <text evidence="1">The sequence shown here is derived from an EMBL/GenBank/DDBJ whole genome shotgun (WGS) entry which is preliminary data.</text>
</comment>
<protein>
    <submittedName>
        <fullName evidence="1">Uncharacterized protein</fullName>
    </submittedName>
</protein>
<evidence type="ECO:0000313" key="2">
    <source>
        <dbReference type="Proteomes" id="UP001195422"/>
    </source>
</evidence>
<name>A0ABS4XPP1_GLUPR</name>
<dbReference type="Proteomes" id="UP001195422">
    <property type="component" value="Unassembled WGS sequence"/>
</dbReference>
<organism evidence="1 2">
    <name type="scientific">Glutamicibacter protophormiae</name>
    <name type="common">Brevibacterium protophormiae</name>
    <dbReference type="NCBI Taxonomy" id="37930"/>
    <lineage>
        <taxon>Bacteria</taxon>
        <taxon>Bacillati</taxon>
        <taxon>Actinomycetota</taxon>
        <taxon>Actinomycetes</taxon>
        <taxon>Micrococcales</taxon>
        <taxon>Micrococcaceae</taxon>
        <taxon>Glutamicibacter</taxon>
    </lineage>
</organism>
<gene>
    <name evidence="1" type="ORF">JOF39_001555</name>
</gene>
<accession>A0ABS4XPP1</accession>
<dbReference type="RefSeq" id="WP_188949065.1">
    <property type="nucleotide sequence ID" value="NZ_BMPH01000011.1"/>
</dbReference>
<evidence type="ECO:0000313" key="1">
    <source>
        <dbReference type="EMBL" id="MBP2398474.1"/>
    </source>
</evidence>
<sequence>MAFSVLPIIDLQTGQVQFTVQGRWHTRYIADPAHLERLVSRSSRRPVFDPRGGELVVFLAAAGQPDGRRCAFRLAKFPGTIALARVRG</sequence>